<reference evidence="2" key="1">
    <citation type="submission" date="2016-05" db="EMBL/GenBank/DDBJ databases">
        <authorList>
            <person name="Lavstsen T."/>
            <person name="Jespersen J.S."/>
        </authorList>
    </citation>
    <scope>NUCLEOTIDE SEQUENCE</scope>
    <source>
        <tissue evidence="2">Brain</tissue>
    </source>
</reference>
<organism evidence="2">
    <name type="scientific">Nothobranchius korthausae</name>
    <dbReference type="NCBI Taxonomy" id="1143690"/>
    <lineage>
        <taxon>Eukaryota</taxon>
        <taxon>Metazoa</taxon>
        <taxon>Chordata</taxon>
        <taxon>Craniata</taxon>
        <taxon>Vertebrata</taxon>
        <taxon>Euteleostomi</taxon>
        <taxon>Actinopterygii</taxon>
        <taxon>Neopterygii</taxon>
        <taxon>Teleostei</taxon>
        <taxon>Neoteleostei</taxon>
        <taxon>Acanthomorphata</taxon>
        <taxon>Ovalentaria</taxon>
        <taxon>Atherinomorphae</taxon>
        <taxon>Cyprinodontiformes</taxon>
        <taxon>Nothobranchiidae</taxon>
        <taxon>Nothobranchius</taxon>
    </lineage>
</organism>
<reference evidence="2" key="2">
    <citation type="submission" date="2016-06" db="EMBL/GenBank/DDBJ databases">
        <title>The genome of a short-lived fish provides insights into sex chromosome evolution and the genetic control of aging.</title>
        <authorList>
            <person name="Reichwald K."/>
            <person name="Felder M."/>
            <person name="Petzold A."/>
            <person name="Koch P."/>
            <person name="Groth M."/>
            <person name="Platzer M."/>
        </authorList>
    </citation>
    <scope>NUCLEOTIDE SEQUENCE</scope>
    <source>
        <tissue evidence="2">Brain</tissue>
    </source>
</reference>
<keyword evidence="1" id="KW-0472">Membrane</keyword>
<evidence type="ECO:0000256" key="1">
    <source>
        <dbReference type="SAM" id="Phobius"/>
    </source>
</evidence>
<keyword evidence="1" id="KW-1133">Transmembrane helix</keyword>
<evidence type="ECO:0000313" key="2">
    <source>
        <dbReference type="EMBL" id="SBQ76876.1"/>
    </source>
</evidence>
<name>A0A1A8GYE5_9TELE</name>
<protein>
    <submittedName>
        <fullName evidence="2">Uncharacterized protein</fullName>
    </submittedName>
</protein>
<accession>A0A1A8GYE5</accession>
<dbReference type="AlphaFoldDB" id="A0A1A8GYE5"/>
<gene>
    <name evidence="2" type="primary">Nfu_g_1_010616</name>
</gene>
<feature type="non-terminal residue" evidence="2">
    <location>
        <position position="1"/>
    </location>
</feature>
<feature type="non-terminal residue" evidence="2">
    <location>
        <position position="91"/>
    </location>
</feature>
<proteinExistence type="predicted"/>
<dbReference type="EMBL" id="HAEC01008738">
    <property type="protein sequence ID" value="SBQ76876.1"/>
    <property type="molecule type" value="Transcribed_RNA"/>
</dbReference>
<sequence length="91" mass="10428">TLFISVIKENTFSLDYYKVVVGINFGAFQRHFSSLLIPSVNGILVAQAQLRYFILPCIHALSVSYLYLFRLFLRICGYRRCVWSCGPLLSS</sequence>
<keyword evidence="1" id="KW-0812">Transmembrane</keyword>
<feature type="transmembrane region" description="Helical" evidence="1">
    <location>
        <begin position="52"/>
        <end position="73"/>
    </location>
</feature>